<feature type="signal peptide" evidence="1">
    <location>
        <begin position="1"/>
        <end position="22"/>
    </location>
</feature>
<feature type="chain" id="PRO_5020188095" description="Hydrophobin" evidence="1">
    <location>
        <begin position="23"/>
        <end position="102"/>
    </location>
</feature>
<keyword evidence="1" id="KW-0732">Signal</keyword>
<evidence type="ECO:0008006" key="4">
    <source>
        <dbReference type="Google" id="ProtNLM"/>
    </source>
</evidence>
<evidence type="ECO:0000256" key="1">
    <source>
        <dbReference type="SAM" id="SignalP"/>
    </source>
</evidence>
<keyword evidence="3" id="KW-1185">Reference proteome</keyword>
<dbReference type="Proteomes" id="UP000298138">
    <property type="component" value="Unassembled WGS sequence"/>
</dbReference>
<name>A0A4S2MU90_9PEZI</name>
<gene>
    <name evidence="2" type="ORF">EX30DRAFT_364660</name>
</gene>
<dbReference type="AlphaFoldDB" id="A0A4S2MU90"/>
<reference evidence="2 3" key="1">
    <citation type="submission" date="2019-04" db="EMBL/GenBank/DDBJ databases">
        <title>Comparative genomics and transcriptomics to analyze fruiting body development in filamentous ascomycetes.</title>
        <authorList>
            <consortium name="DOE Joint Genome Institute"/>
            <person name="Lutkenhaus R."/>
            <person name="Traeger S."/>
            <person name="Breuer J."/>
            <person name="Kuo A."/>
            <person name="Lipzen A."/>
            <person name="Pangilinan J."/>
            <person name="Dilworth D."/>
            <person name="Sandor L."/>
            <person name="Poggeler S."/>
            <person name="Barry K."/>
            <person name="Grigoriev I.V."/>
            <person name="Nowrousian M."/>
        </authorList>
    </citation>
    <scope>NUCLEOTIDE SEQUENCE [LARGE SCALE GENOMIC DNA]</scope>
    <source>
        <strain evidence="2 3">CBS 389.68</strain>
    </source>
</reference>
<dbReference type="EMBL" id="ML220126">
    <property type="protein sequence ID" value="TGZ80108.1"/>
    <property type="molecule type" value="Genomic_DNA"/>
</dbReference>
<dbReference type="InParanoid" id="A0A4S2MU90"/>
<sequence>MQYLPLLFTVLAAGVLSTSTTSHKTCRSGFNQYCCEGYIDPEQVPDQIIAAIVGVHIETPQAPAGMGLQCVEFDQTCEHETVCCVGPLEKGVGAGCYQMKGK</sequence>
<evidence type="ECO:0000313" key="3">
    <source>
        <dbReference type="Proteomes" id="UP000298138"/>
    </source>
</evidence>
<accession>A0A4S2MU90</accession>
<organism evidence="2 3">
    <name type="scientific">Ascodesmis nigricans</name>
    <dbReference type="NCBI Taxonomy" id="341454"/>
    <lineage>
        <taxon>Eukaryota</taxon>
        <taxon>Fungi</taxon>
        <taxon>Dikarya</taxon>
        <taxon>Ascomycota</taxon>
        <taxon>Pezizomycotina</taxon>
        <taxon>Pezizomycetes</taxon>
        <taxon>Pezizales</taxon>
        <taxon>Ascodesmidaceae</taxon>
        <taxon>Ascodesmis</taxon>
    </lineage>
</organism>
<evidence type="ECO:0000313" key="2">
    <source>
        <dbReference type="EMBL" id="TGZ80108.1"/>
    </source>
</evidence>
<protein>
    <recommendedName>
        <fullName evidence="4">Hydrophobin</fullName>
    </recommendedName>
</protein>
<proteinExistence type="predicted"/>